<gene>
    <name evidence="1" type="ORF">S03H2_54603</name>
</gene>
<dbReference type="Pfam" id="PF02996">
    <property type="entry name" value="Prefoldin"/>
    <property type="match status" value="1"/>
</dbReference>
<dbReference type="SUPFAM" id="SSF46579">
    <property type="entry name" value="Prefoldin"/>
    <property type="match status" value="1"/>
</dbReference>
<dbReference type="AlphaFoldDB" id="X1HF29"/>
<proteinExistence type="predicted"/>
<comment type="caution">
    <text evidence="1">The sequence shown here is derived from an EMBL/GenBank/DDBJ whole genome shotgun (WGS) entry which is preliminary data.</text>
</comment>
<reference evidence="1" key="1">
    <citation type="journal article" date="2014" name="Front. Microbiol.">
        <title>High frequency of phylogenetically diverse reductive dehalogenase-homologous genes in deep subseafloor sedimentary metagenomes.</title>
        <authorList>
            <person name="Kawai M."/>
            <person name="Futagami T."/>
            <person name="Toyoda A."/>
            <person name="Takaki Y."/>
            <person name="Nishi S."/>
            <person name="Hori S."/>
            <person name="Arai W."/>
            <person name="Tsubouchi T."/>
            <person name="Morono Y."/>
            <person name="Uchiyama I."/>
            <person name="Ito T."/>
            <person name="Fujiyama A."/>
            <person name="Inagaki F."/>
            <person name="Takami H."/>
        </authorList>
    </citation>
    <scope>NUCLEOTIDE SEQUENCE</scope>
    <source>
        <strain evidence="1">Expedition CK06-06</strain>
    </source>
</reference>
<evidence type="ECO:0000313" key="1">
    <source>
        <dbReference type="EMBL" id="GAH67987.1"/>
    </source>
</evidence>
<name>X1HF29_9ZZZZ</name>
<organism evidence="1">
    <name type="scientific">marine sediment metagenome</name>
    <dbReference type="NCBI Taxonomy" id="412755"/>
    <lineage>
        <taxon>unclassified sequences</taxon>
        <taxon>metagenomes</taxon>
        <taxon>ecological metagenomes</taxon>
    </lineage>
</organism>
<dbReference type="InterPro" id="IPR004127">
    <property type="entry name" value="Prefoldin_subunit_alpha"/>
</dbReference>
<dbReference type="EMBL" id="BARU01034818">
    <property type="protein sequence ID" value="GAH67987.1"/>
    <property type="molecule type" value="Genomic_DNA"/>
</dbReference>
<protein>
    <recommendedName>
        <fullName evidence="2">Prefoldin subunit alpha</fullName>
    </recommendedName>
</protein>
<dbReference type="Gene3D" id="1.10.287.370">
    <property type="match status" value="1"/>
</dbReference>
<feature type="non-terminal residue" evidence="1">
    <location>
        <position position="116"/>
    </location>
</feature>
<evidence type="ECO:0008006" key="2">
    <source>
        <dbReference type="Google" id="ProtNLM"/>
    </source>
</evidence>
<dbReference type="InterPro" id="IPR009053">
    <property type="entry name" value="Prefoldin"/>
</dbReference>
<accession>X1HF29</accession>
<sequence>MENKEQEKQKEQQTQQELFYKLSMFDQHIKQINQQLQLIEKNIFDLNSLDSGMDEIKGSVGKEILGQLGRGIFVKANIISEELVVDVGNKNFVKKSITDTKKIIKEQIEKLRQIEK</sequence>